<keyword evidence="1" id="KW-0378">Hydrolase</keyword>
<organism evidence="3 4">
    <name type="scientific">Kitasatospora saccharophila</name>
    <dbReference type="NCBI Taxonomy" id="407973"/>
    <lineage>
        <taxon>Bacteria</taxon>
        <taxon>Bacillati</taxon>
        <taxon>Actinomycetota</taxon>
        <taxon>Actinomycetes</taxon>
        <taxon>Kitasatosporales</taxon>
        <taxon>Streptomycetaceae</taxon>
        <taxon>Kitasatospora</taxon>
    </lineage>
</organism>
<dbReference type="InterPro" id="IPR050300">
    <property type="entry name" value="GDXG_lipolytic_enzyme"/>
</dbReference>
<dbReference type="PANTHER" id="PTHR48081:SF13">
    <property type="entry name" value="ALPHA_BETA HYDROLASE"/>
    <property type="match status" value="1"/>
</dbReference>
<proteinExistence type="predicted"/>
<accession>A0ABP5JJ28</accession>
<dbReference type="InterPro" id="IPR029058">
    <property type="entry name" value="AB_hydrolase_fold"/>
</dbReference>
<comment type="caution">
    <text evidence="3">The sequence shown here is derived from an EMBL/GenBank/DDBJ whole genome shotgun (WGS) entry which is preliminary data.</text>
</comment>
<gene>
    <name evidence="3" type="ORF">GCM10009759_66150</name>
</gene>
<dbReference type="Gene3D" id="3.40.50.1820">
    <property type="entry name" value="alpha/beta hydrolase"/>
    <property type="match status" value="1"/>
</dbReference>
<evidence type="ECO:0000256" key="1">
    <source>
        <dbReference type="ARBA" id="ARBA00022801"/>
    </source>
</evidence>
<dbReference type="PANTHER" id="PTHR48081">
    <property type="entry name" value="AB HYDROLASE SUPERFAMILY PROTEIN C4A8.06C"/>
    <property type="match status" value="1"/>
</dbReference>
<feature type="domain" description="BD-FAE-like" evidence="2">
    <location>
        <begin position="62"/>
        <end position="253"/>
    </location>
</feature>
<reference evidence="4" key="1">
    <citation type="journal article" date="2019" name="Int. J. Syst. Evol. Microbiol.">
        <title>The Global Catalogue of Microorganisms (GCM) 10K type strain sequencing project: providing services to taxonomists for standard genome sequencing and annotation.</title>
        <authorList>
            <consortium name="The Broad Institute Genomics Platform"/>
            <consortium name="The Broad Institute Genome Sequencing Center for Infectious Disease"/>
            <person name="Wu L."/>
            <person name="Ma J."/>
        </authorList>
    </citation>
    <scope>NUCLEOTIDE SEQUENCE [LARGE SCALE GENOMIC DNA]</scope>
    <source>
        <strain evidence="4">JCM 14559</strain>
    </source>
</reference>
<evidence type="ECO:0000313" key="3">
    <source>
        <dbReference type="EMBL" id="GAA2118684.1"/>
    </source>
</evidence>
<dbReference type="SUPFAM" id="SSF53474">
    <property type="entry name" value="alpha/beta-Hydrolases"/>
    <property type="match status" value="1"/>
</dbReference>
<evidence type="ECO:0000313" key="4">
    <source>
        <dbReference type="Proteomes" id="UP001500897"/>
    </source>
</evidence>
<sequence length="301" mass="31004">MRPGRSARETPGRVGMNGGAGALGGCMDLSLPPVAPVPSPYGGLSRHGVSYALRTGFRPLLLDLHVPAGEGPFPVVVWLHGGAFREGDRRYLPNTMRPGSVFEALVAAGLAVATVDYRLSGEARYPAQLDDVTAALRYLREYAGELGLDADRLGVWGESAGGTLAALAALTTDAVTAAVCWYPPTDLAALGHHGPDSPVTQLLGGCSSELVAEADGASPVHRVTSAAPPFLLVHGVRDDLVPLSQSEALHERLLAAGGRSVLVPVEGAGHCFGEYPDVPGLIADAVAFLAAELSPRAGRAG</sequence>
<evidence type="ECO:0000259" key="2">
    <source>
        <dbReference type="Pfam" id="PF20434"/>
    </source>
</evidence>
<dbReference type="Proteomes" id="UP001500897">
    <property type="component" value="Unassembled WGS sequence"/>
</dbReference>
<dbReference type="Pfam" id="PF20434">
    <property type="entry name" value="BD-FAE"/>
    <property type="match status" value="1"/>
</dbReference>
<dbReference type="PROSITE" id="PS51257">
    <property type="entry name" value="PROKAR_LIPOPROTEIN"/>
    <property type="match status" value="1"/>
</dbReference>
<name>A0ABP5JJ28_9ACTN</name>
<protein>
    <recommendedName>
        <fullName evidence="2">BD-FAE-like domain-containing protein</fullName>
    </recommendedName>
</protein>
<keyword evidence="4" id="KW-1185">Reference proteome</keyword>
<dbReference type="InterPro" id="IPR049492">
    <property type="entry name" value="BD-FAE-like_dom"/>
</dbReference>
<dbReference type="EMBL" id="BAAANS010000064">
    <property type="protein sequence ID" value="GAA2118684.1"/>
    <property type="molecule type" value="Genomic_DNA"/>
</dbReference>